<evidence type="ECO:0000256" key="1">
    <source>
        <dbReference type="ARBA" id="ARBA00022603"/>
    </source>
</evidence>
<name>A0ABZ1RWI8_9ACTN</name>
<dbReference type="PANTHER" id="PTHR43167:SF1">
    <property type="entry name" value="PUTATIVE (AFU_ORTHOLOGUE AFUA_6G01830)-RELATED"/>
    <property type="match status" value="1"/>
</dbReference>
<dbReference type="InterPro" id="IPR002935">
    <property type="entry name" value="SAM_O-MeTrfase"/>
</dbReference>
<evidence type="ECO:0000256" key="3">
    <source>
        <dbReference type="ARBA" id="ARBA00022691"/>
    </source>
</evidence>
<dbReference type="Gene3D" id="3.40.50.150">
    <property type="entry name" value="Vaccinia Virus protein VP39"/>
    <property type="match status" value="1"/>
</dbReference>
<dbReference type="CDD" id="cd02440">
    <property type="entry name" value="AdoMet_MTases"/>
    <property type="match status" value="1"/>
</dbReference>
<evidence type="ECO:0000256" key="2">
    <source>
        <dbReference type="ARBA" id="ARBA00022679"/>
    </source>
</evidence>
<dbReference type="GeneID" id="91414007"/>
<keyword evidence="2 4" id="KW-0808">Transferase</keyword>
<keyword evidence="4" id="KW-0614">Plasmid</keyword>
<keyword evidence="3" id="KW-0949">S-adenosyl-L-methionine</keyword>
<dbReference type="EC" id="2.1.1.-" evidence="4"/>
<dbReference type="SUPFAM" id="SSF53335">
    <property type="entry name" value="S-adenosyl-L-methionine-dependent methyltransferases"/>
    <property type="match status" value="1"/>
</dbReference>
<geneLocation type="plasmid" evidence="4 5">
    <name>unnamed1</name>
</geneLocation>
<evidence type="ECO:0000313" key="4">
    <source>
        <dbReference type="EMBL" id="WUO51247.1"/>
    </source>
</evidence>
<accession>A0ABZ1RWI8</accession>
<dbReference type="PANTHER" id="PTHR43167">
    <property type="entry name" value="PUTATIVE (AFU_ORTHOLOGUE AFUA_6G01830)-RELATED"/>
    <property type="match status" value="1"/>
</dbReference>
<organism evidence="4 5">
    <name type="scientific">Streptomyces goshikiensis</name>
    <dbReference type="NCBI Taxonomy" id="1942"/>
    <lineage>
        <taxon>Bacteria</taxon>
        <taxon>Bacillati</taxon>
        <taxon>Actinomycetota</taxon>
        <taxon>Actinomycetes</taxon>
        <taxon>Kitasatosporales</taxon>
        <taxon>Streptomycetaceae</taxon>
        <taxon>Streptomyces</taxon>
    </lineage>
</organism>
<dbReference type="EMBL" id="CP108058">
    <property type="protein sequence ID" value="WUO51247.1"/>
    <property type="molecule type" value="Genomic_DNA"/>
</dbReference>
<dbReference type="Proteomes" id="UP001432075">
    <property type="component" value="Plasmid unnamed1"/>
</dbReference>
<proteinExistence type="predicted"/>
<dbReference type="GO" id="GO:0008168">
    <property type="term" value="F:methyltransferase activity"/>
    <property type="evidence" value="ECO:0007669"/>
    <property type="project" value="UniProtKB-KW"/>
</dbReference>
<sequence>MRAVLNRLYSMAERDDKGVMERAYASAAGLSAPPTPAEASALCAEALLPVDPKIGRLLHLLVRTLRPRNPVEFGASYGASAIQIAAALRDNGSGHLTTSELDGGKVRKTRENLAEAGLADLVTVLEGDARDTLGALTEPVDFILLDGWKELYLPVLKVLEPLMAPGAVIVSDNLSMLPADYLERIRDGRLGYVSLDLPLGDGVEVTTWTGIRDE</sequence>
<dbReference type="InterPro" id="IPR029063">
    <property type="entry name" value="SAM-dependent_MTases_sf"/>
</dbReference>
<gene>
    <name evidence="4" type="ORF">OHU17_35850</name>
</gene>
<protein>
    <submittedName>
        <fullName evidence="4">Class I SAM-dependent methyltransferase</fullName>
        <ecNumber evidence="4">2.1.1.-</ecNumber>
    </submittedName>
</protein>
<keyword evidence="1 4" id="KW-0489">Methyltransferase</keyword>
<dbReference type="Pfam" id="PF13578">
    <property type="entry name" value="Methyltransf_24"/>
    <property type="match status" value="1"/>
</dbReference>
<keyword evidence="5" id="KW-1185">Reference proteome</keyword>
<dbReference type="PROSITE" id="PS51682">
    <property type="entry name" value="SAM_OMT_I"/>
    <property type="match status" value="1"/>
</dbReference>
<reference evidence="4" key="1">
    <citation type="submission" date="2022-10" db="EMBL/GenBank/DDBJ databases">
        <title>The complete genomes of actinobacterial strains from the NBC collection.</title>
        <authorList>
            <person name="Joergensen T.S."/>
            <person name="Alvarez Arevalo M."/>
            <person name="Sterndorff E.B."/>
            <person name="Faurdal D."/>
            <person name="Vuksanovic O."/>
            <person name="Mourched A.-S."/>
            <person name="Charusanti P."/>
            <person name="Shaw S."/>
            <person name="Blin K."/>
            <person name="Weber T."/>
        </authorList>
    </citation>
    <scope>NUCLEOTIDE SEQUENCE</scope>
    <source>
        <strain evidence="4">NBC_00283</strain>
        <plasmid evidence="4">unnamed1</plasmid>
    </source>
</reference>
<dbReference type="GO" id="GO:0032259">
    <property type="term" value="P:methylation"/>
    <property type="evidence" value="ECO:0007669"/>
    <property type="project" value="UniProtKB-KW"/>
</dbReference>
<evidence type="ECO:0000313" key="5">
    <source>
        <dbReference type="Proteomes" id="UP001432075"/>
    </source>
</evidence>
<dbReference type="RefSeq" id="WP_008740931.1">
    <property type="nucleotide sequence ID" value="NZ_BMVE01000016.1"/>
</dbReference>